<dbReference type="EMBL" id="CP001397">
    <property type="protein sequence ID" value="AGC77187.1"/>
    <property type="molecule type" value="Genomic_DNA"/>
</dbReference>
<dbReference type="HOGENOM" id="CLU_3236759_0_0_10"/>
<protein>
    <submittedName>
        <fullName evidence="1">Uncharacterized protein</fullName>
    </submittedName>
</protein>
<proteinExistence type="predicted"/>
<dbReference type="Proteomes" id="UP000011173">
    <property type="component" value="Chromosome"/>
</dbReference>
<dbReference type="AlphaFoldDB" id="L7WAE6"/>
<gene>
    <name evidence="1" type="ordered locus">DDD_2060</name>
</gene>
<dbReference type="PATRIC" id="fig|592029.3.peg.2037"/>
<evidence type="ECO:0000313" key="1">
    <source>
        <dbReference type="EMBL" id="AGC77187.1"/>
    </source>
</evidence>
<name>L7WAE6_NONDD</name>
<dbReference type="KEGG" id="ndo:DDD_2060"/>
<reference evidence="1 2" key="1">
    <citation type="journal article" date="2013" name="Genome Biol. Evol.">
        <title>Genomic makeup of the marine flavobacterium Nonlabens (Donghaeana) dokdonensis DSW-6 and identification of a novel class of rhodopsins.</title>
        <authorList>
            <person name="Kwon S.K."/>
            <person name="Kim B.K."/>
            <person name="Song J.Y."/>
            <person name="Kwak M.J."/>
            <person name="Lee C.H."/>
            <person name="Yoon J.H."/>
            <person name="Oh T.K."/>
            <person name="Kim J.F."/>
        </authorList>
    </citation>
    <scope>NUCLEOTIDE SEQUENCE [LARGE SCALE GENOMIC DNA]</scope>
    <source>
        <strain evidence="2">DSM 17205 / KCTC 12402 / DSW-6</strain>
    </source>
</reference>
<evidence type="ECO:0000313" key="2">
    <source>
        <dbReference type="Proteomes" id="UP000011173"/>
    </source>
</evidence>
<sequence>MYLFCKNRILEMSKWEISVNLYSKYEFVIDVFKKSAFAKAKNK</sequence>
<organism evidence="1 2">
    <name type="scientific">Nonlabens dokdonensis (strain DSM 17205 / KCTC 12402 / DSW-6)</name>
    <name type="common">Donghaeana dokdonensis</name>
    <dbReference type="NCBI Taxonomy" id="592029"/>
    <lineage>
        <taxon>Bacteria</taxon>
        <taxon>Pseudomonadati</taxon>
        <taxon>Bacteroidota</taxon>
        <taxon>Flavobacteriia</taxon>
        <taxon>Flavobacteriales</taxon>
        <taxon>Flavobacteriaceae</taxon>
        <taxon>Nonlabens</taxon>
    </lineage>
</organism>
<accession>L7WAE6</accession>